<feature type="domain" description="TIR" evidence="9">
    <location>
        <begin position="16"/>
        <end position="157"/>
    </location>
</feature>
<reference evidence="10" key="1">
    <citation type="submission" date="2025-05" db="UniProtKB">
        <authorList>
            <consortium name="RefSeq"/>
        </authorList>
    </citation>
    <scope>NUCLEOTIDE SEQUENCE [LARGE SCALE GENOMIC DNA]</scope>
</reference>
<dbReference type="InterPro" id="IPR032675">
    <property type="entry name" value="LRR_dom_sf"/>
</dbReference>
<evidence type="ECO:0000256" key="6">
    <source>
        <dbReference type="ARBA" id="ARBA00022759"/>
    </source>
</evidence>
<dbReference type="InterPro" id="IPR026906">
    <property type="entry name" value="LRR_5"/>
</dbReference>
<dbReference type="Gene3D" id="1.10.8.430">
    <property type="entry name" value="Helical domain of apoptotic protease-activating factors"/>
    <property type="match status" value="1"/>
</dbReference>
<gene>
    <name evidence="11" type="primary">LOC115755012</name>
</gene>
<evidence type="ECO:0000259" key="9">
    <source>
        <dbReference type="PROSITE" id="PS50104"/>
    </source>
</evidence>
<dbReference type="InterPro" id="IPR044974">
    <property type="entry name" value="Disease_R_plants"/>
</dbReference>
<dbReference type="Gene3D" id="3.40.50.300">
    <property type="entry name" value="P-loop containing nucleotide triphosphate hydrolases"/>
    <property type="match status" value="1"/>
</dbReference>
<keyword evidence="2" id="KW-0808">Transferase</keyword>
<dbReference type="PANTHER" id="PTHR11017">
    <property type="entry name" value="LEUCINE-RICH REPEAT-CONTAINING PROTEIN"/>
    <property type="match status" value="1"/>
</dbReference>
<keyword evidence="5" id="KW-0677">Repeat</keyword>
<dbReference type="InterPro" id="IPR043502">
    <property type="entry name" value="DNA/RNA_pol_sf"/>
</dbReference>
<evidence type="ECO:0000256" key="7">
    <source>
        <dbReference type="ARBA" id="ARBA00022801"/>
    </source>
</evidence>
<keyword evidence="10" id="KW-1185">Reference proteome</keyword>
<dbReference type="SUPFAM" id="SSF52200">
    <property type="entry name" value="Toll/Interleukin receptor TIR domain"/>
    <property type="match status" value="1"/>
</dbReference>
<dbReference type="Gene3D" id="3.80.10.10">
    <property type="entry name" value="Ribonuclease Inhibitor"/>
    <property type="match status" value="3"/>
</dbReference>
<evidence type="ECO:0000256" key="3">
    <source>
        <dbReference type="ARBA" id="ARBA00022695"/>
    </source>
</evidence>
<evidence type="ECO:0000256" key="2">
    <source>
        <dbReference type="ARBA" id="ARBA00022679"/>
    </source>
</evidence>
<keyword evidence="3" id="KW-0548">Nucleotidyltransferase</keyword>
<dbReference type="Gene3D" id="3.30.70.270">
    <property type="match status" value="1"/>
</dbReference>
<evidence type="ECO:0000256" key="4">
    <source>
        <dbReference type="ARBA" id="ARBA00022722"/>
    </source>
</evidence>
<dbReference type="Pfam" id="PF17917">
    <property type="entry name" value="RT_RNaseH"/>
    <property type="match status" value="1"/>
</dbReference>
<dbReference type="GeneID" id="115755012"/>
<dbReference type="InterPro" id="IPR058192">
    <property type="entry name" value="WHD_ROQ1-like"/>
</dbReference>
<accession>A0ABM3H9M4</accession>
<keyword evidence="7" id="KW-0378">Hydrolase</keyword>
<dbReference type="Pfam" id="PF00931">
    <property type="entry name" value="NB-ARC"/>
    <property type="match status" value="1"/>
</dbReference>
<evidence type="ECO:0000313" key="11">
    <source>
        <dbReference type="RefSeq" id="XP_048133303.1"/>
    </source>
</evidence>
<dbReference type="SUPFAM" id="SSF56672">
    <property type="entry name" value="DNA/RNA polymerases"/>
    <property type="match status" value="1"/>
</dbReference>
<keyword evidence="1" id="KW-0433">Leucine-rich repeat</keyword>
<dbReference type="Pfam" id="PF01582">
    <property type="entry name" value="TIR"/>
    <property type="match status" value="1"/>
</dbReference>
<dbReference type="InterPro" id="IPR042197">
    <property type="entry name" value="Apaf_helical"/>
</dbReference>
<dbReference type="SUPFAM" id="SSF52058">
    <property type="entry name" value="L domain-like"/>
    <property type="match status" value="2"/>
</dbReference>
<dbReference type="InterPro" id="IPR041373">
    <property type="entry name" value="RT_RNaseH"/>
</dbReference>
<dbReference type="InterPro" id="IPR035897">
    <property type="entry name" value="Toll_tir_struct_dom_sf"/>
</dbReference>
<dbReference type="InterPro" id="IPR000157">
    <property type="entry name" value="TIR_dom"/>
</dbReference>
<sequence length="1764" mass="201299">MANSKTGTSTSNSLGGEYQVFLSFRGPDTRRGFTNVLYHALKDAGIHVFIDDEELRPGEVISGNLLRGINDSKLYIPIFSPNYASSHWCLRELAKMVENTSKSKDGNKKVILPIFYDVKPNDVKLKTELYKNAISKLEQQMEDQKKGWFFAPGKKKFSTEEVETWRLALRGVDGTKGWESEKYTGDGHLSKSVVNEVVNRLQTRQRKVTESLVGIEDRIAAINNLVDIDSGGVRLIGIYGMGGVGKTTLAQKIYNQLCSRFGKSCSFLADVRETAKTKGLVKLQEQLLSDISKSRVARSIVNSDDGIKAIEETICNKEVLIVLDDVDDGNQIRTLIGMNSLYPGTRIFVTTRNNGILDIIRGFKYRFERYELEGLSDKHALQLFCRHAFNDDSSLADFSSLSKDIVSTTGGLPLALEAIGSSLYGKKNKKIWEERLEKLRKTPHDDVLGKLRITYDTLKSGQQQIFLDVACFFIGEEKTDPIYMWEDCGFDPEDAIDVLINRCLIKVLDDNRFWMHDQFRDLGRAIANQERSRLRARDDIIRELRSTETNKSIQALDLKSWSQARMTITAEQIKRFPHLRCLWLSNVTCQGDFTSCLSELKWINLHYYNVRDPQFMATNLHLDNVVVMYIVGVEWTEDAVRSLIKGARKLKVLTIQYAHSLHMTPSFSKLSVLEKLTIFSCGFLREIDCSIGKLKWLTDLHVDCCEALEKLPEEIGQLNNLQRLSLVRCRSLRELPGSVSKLESLTNLDVSFTSITRLPDSIGRQLPETMSKLSQLHTLDLYGCDEIQDLPELPRSLNTLWLRSESLLFVPDLSNLTNLVELLVSDVSDTYKTSNIIPCNMPWIGRLSKLRKQHLCLLNVQATSTGWSSLSLLEKLTLSGLDLQTLKQLPSNLRVLELDNTQVMQVELDGLSQLEKLTITRCELVTRISITSSLRKLREADVDSCNKLVEVQILGILKSMESISFSGCKSLERLVCLSEEAGCNELQAPELSDGWRRVSLVSSSLKMLQKFQLWRCPELQEIRFISTLEALKEVVVRECTSLKRLDGLSNLRNLKCLEIKGCESLQTLEGMNELERLEQLKVYRCSSMERIMDASSSKIPKKCQILMRDCGDLLDTGPYSSSITWESYREKILNERTQTSDSEIATTLSDFETETGDPLLEKYTDEFNHLRMHCDVAKEDEQTIARYLVGLGIEISDVVQLQQYWTCKDVCELALKVELYCKMKGSDSRFQKLVYDESDGEQENADPDKEEIIYADSSELLVVKRILNAFVAEDESWLRHNIFHVKCTNGGKVCSIIIDGESFENVVSTTMVAKLGLKIEDHPQPYKLTWLRKGNEVKVSKRCLVQFSIRKMYSDEVWCDIVPMDTCHILLMRLWRFDGKTQHDGFRNTCTFKKDGHTITLGPLDLRKEVKNNLLSRSSSREEAMNAHELFAIVVIEQNSDSSEIPTQVLSLLEEFADVVPKETPPGSLPMRDIQHFIDFIPRVVISNKAAYGMSPKEHEELQRQESIQMDPIKIEAITNWETPKKFHEVRSFHGLASFYQKFIWDFSTNIAPLTDCAKGGRFVWTKEADVAFRLLKKKVAEALVLVLLDFSEVYDVHCDATDVGIRGVPSQKNKPVAFFGEKLNEAKRRCSTYDKEFYAKVRSLEHWRHYLISKEFILYSDHEALKYIYGQHKLNVRHAKWVEFLRVFSFSIKHKEIVKLHEVPKSITSNRDVKFIECLSGYNVSGTFNVANLSPYHADEEELEEIDINENEADSRAFPNRCG</sequence>
<evidence type="ECO:0000256" key="5">
    <source>
        <dbReference type="ARBA" id="ARBA00022737"/>
    </source>
</evidence>
<name>A0ABM3H9M4_9MYRT</name>
<organism evidence="10 11">
    <name type="scientific">Rhodamnia argentea</name>
    <dbReference type="NCBI Taxonomy" id="178133"/>
    <lineage>
        <taxon>Eukaryota</taxon>
        <taxon>Viridiplantae</taxon>
        <taxon>Streptophyta</taxon>
        <taxon>Embryophyta</taxon>
        <taxon>Tracheophyta</taxon>
        <taxon>Spermatophyta</taxon>
        <taxon>Magnoliopsida</taxon>
        <taxon>eudicotyledons</taxon>
        <taxon>Gunneridae</taxon>
        <taxon>Pentapetalae</taxon>
        <taxon>rosids</taxon>
        <taxon>malvids</taxon>
        <taxon>Myrtales</taxon>
        <taxon>Myrtaceae</taxon>
        <taxon>Myrtoideae</taxon>
        <taxon>Myrteae</taxon>
        <taxon>Australasian group</taxon>
        <taxon>Rhodamnia</taxon>
    </lineage>
</organism>
<dbReference type="RefSeq" id="XP_048133303.1">
    <property type="nucleotide sequence ID" value="XM_048277346.1"/>
</dbReference>
<dbReference type="InterPro" id="IPR027417">
    <property type="entry name" value="P-loop_NTPase"/>
</dbReference>
<keyword evidence="8" id="KW-0695">RNA-directed DNA polymerase</keyword>
<dbReference type="InterPro" id="IPR043128">
    <property type="entry name" value="Rev_trsase/Diguanyl_cyclase"/>
</dbReference>
<dbReference type="Gene3D" id="3.40.50.10140">
    <property type="entry name" value="Toll/interleukin-1 receptor homology (TIR) domain"/>
    <property type="match status" value="1"/>
</dbReference>
<keyword evidence="6" id="KW-0255">Endonuclease</keyword>
<dbReference type="SUPFAM" id="SSF52540">
    <property type="entry name" value="P-loop containing nucleoside triphosphate hydrolases"/>
    <property type="match status" value="1"/>
</dbReference>
<evidence type="ECO:0000256" key="8">
    <source>
        <dbReference type="ARBA" id="ARBA00022918"/>
    </source>
</evidence>
<protein>
    <submittedName>
        <fullName evidence="11">Disease resistance protein L6-like</fullName>
    </submittedName>
</protein>
<dbReference type="Proteomes" id="UP000827889">
    <property type="component" value="Chromosome 1"/>
</dbReference>
<dbReference type="PROSITE" id="PS50104">
    <property type="entry name" value="TIR"/>
    <property type="match status" value="1"/>
</dbReference>
<dbReference type="CDD" id="cd00303">
    <property type="entry name" value="retropepsin_like"/>
    <property type="match status" value="1"/>
</dbReference>
<dbReference type="CDD" id="cd09274">
    <property type="entry name" value="RNase_HI_RT_Ty3"/>
    <property type="match status" value="1"/>
</dbReference>
<evidence type="ECO:0000256" key="1">
    <source>
        <dbReference type="ARBA" id="ARBA00022614"/>
    </source>
</evidence>
<dbReference type="SMART" id="SM00255">
    <property type="entry name" value="TIR"/>
    <property type="match status" value="1"/>
</dbReference>
<keyword evidence="4" id="KW-0540">Nuclease</keyword>
<dbReference type="Pfam" id="PF13306">
    <property type="entry name" value="LRR_5"/>
    <property type="match status" value="2"/>
</dbReference>
<proteinExistence type="predicted"/>
<dbReference type="PANTHER" id="PTHR11017:SF570">
    <property type="entry name" value="DISEASE RESISTANCE PROTEIN (TIR-NBS CLASS)-RELATED"/>
    <property type="match status" value="1"/>
</dbReference>
<reference evidence="11" key="2">
    <citation type="submission" date="2025-08" db="UniProtKB">
        <authorList>
            <consortium name="RefSeq"/>
        </authorList>
    </citation>
    <scope>IDENTIFICATION</scope>
    <source>
        <tissue evidence="11">Leaf</tissue>
    </source>
</reference>
<dbReference type="InterPro" id="IPR002182">
    <property type="entry name" value="NB-ARC"/>
</dbReference>
<dbReference type="PRINTS" id="PR00364">
    <property type="entry name" value="DISEASERSIST"/>
</dbReference>
<dbReference type="Pfam" id="PF23282">
    <property type="entry name" value="WHD_ROQ1"/>
    <property type="match status" value="1"/>
</dbReference>
<evidence type="ECO:0000313" key="10">
    <source>
        <dbReference type="Proteomes" id="UP000827889"/>
    </source>
</evidence>